<protein>
    <recommendedName>
        <fullName evidence="3">Halobacterial output domain-containing protein</fullName>
    </recommendedName>
</protein>
<reference evidence="2" key="1">
    <citation type="journal article" date="2019" name="Int. J. Syst. Evol. Microbiol.">
        <title>The Global Catalogue of Microorganisms (GCM) 10K type strain sequencing project: providing services to taxonomists for standard genome sequencing and annotation.</title>
        <authorList>
            <consortium name="The Broad Institute Genomics Platform"/>
            <consortium name="The Broad Institute Genome Sequencing Center for Infectious Disease"/>
            <person name="Wu L."/>
            <person name="Ma J."/>
        </authorList>
    </citation>
    <scope>NUCLEOTIDE SEQUENCE [LARGE SCALE GENOMIC DNA]</scope>
    <source>
        <strain evidence="2">JCM 13852</strain>
    </source>
</reference>
<evidence type="ECO:0008006" key="3">
    <source>
        <dbReference type="Google" id="ProtNLM"/>
    </source>
</evidence>
<dbReference type="RefSeq" id="WP_381204695.1">
    <property type="nucleotide sequence ID" value="NZ_JBHSPC010000009.1"/>
</dbReference>
<comment type="caution">
    <text evidence="1">The sequence shown here is derived from an EMBL/GenBank/DDBJ whole genome shotgun (WGS) entry which is preliminary data.</text>
</comment>
<gene>
    <name evidence="1" type="ORF">ACFP2V_02480</name>
</gene>
<accession>A0ABW0XF47</accession>
<evidence type="ECO:0000313" key="1">
    <source>
        <dbReference type="EMBL" id="MFC5669021.1"/>
    </source>
</evidence>
<proteinExistence type="predicted"/>
<organism evidence="1 2">
    <name type="scientific">Streptomyces incanus</name>
    <dbReference type="NCBI Taxonomy" id="887453"/>
    <lineage>
        <taxon>Bacteria</taxon>
        <taxon>Bacillati</taxon>
        <taxon>Actinomycetota</taxon>
        <taxon>Actinomycetes</taxon>
        <taxon>Kitasatosporales</taxon>
        <taxon>Streptomycetaceae</taxon>
        <taxon>Streptomyces</taxon>
    </lineage>
</organism>
<dbReference type="Proteomes" id="UP001596183">
    <property type="component" value="Unassembled WGS sequence"/>
</dbReference>
<keyword evidence="2" id="KW-1185">Reference proteome</keyword>
<dbReference type="EMBL" id="JBHSPC010000009">
    <property type="protein sequence ID" value="MFC5669021.1"/>
    <property type="molecule type" value="Genomic_DNA"/>
</dbReference>
<evidence type="ECO:0000313" key="2">
    <source>
        <dbReference type="Proteomes" id="UP001596183"/>
    </source>
</evidence>
<sequence>MLLLTLTVGEMKVELIQPAANVLFDVPDDTHEEIITLITAVAKDPEVQVPEPAAAFGEWCWLVYTVRGDVIEVLDVGCAR</sequence>
<name>A0ABW0XF47_9ACTN</name>